<evidence type="ECO:0000313" key="2">
    <source>
        <dbReference type="EMBL" id="KJW13578.1"/>
    </source>
</evidence>
<protein>
    <submittedName>
        <fullName evidence="2">Uncharacterized protein</fullName>
    </submittedName>
</protein>
<dbReference type="Proteomes" id="UP000033491">
    <property type="component" value="Unassembled WGS sequence"/>
</dbReference>
<evidence type="ECO:0000313" key="1">
    <source>
        <dbReference type="EMBL" id="KJW12875.1"/>
    </source>
</evidence>
<comment type="caution">
    <text evidence="2">The sequence shown here is derived from an EMBL/GenBank/DDBJ whole genome shotgun (WGS) entry which is preliminary data.</text>
</comment>
<sequence>MKSGENLLVPLIDQRVALGISGLKGLYRAEVVATSPLTVQPRALTADGKKQTAVRKVAQLDLGALVEGTGVKVRNYKVGDEVLVGVITEGTANFKKGKDYHADPYRINSVDSSIVLGVIK</sequence>
<dbReference type="PATRIC" id="fig|216463.3.peg.2575"/>
<reference evidence="2 3" key="1">
    <citation type="submission" date="2015-03" db="EMBL/GenBank/DDBJ databases">
        <authorList>
            <person name="Zheng J."/>
            <person name="Ganezle M."/>
        </authorList>
    </citation>
    <scope>NUCLEOTIDE SEQUENCE [LARGE SCALE GENOMIC DNA]</scope>
    <source>
        <strain evidence="2 3">LP38</strain>
    </source>
</reference>
<gene>
    <name evidence="2" type="ORF">VC81_03710</name>
    <name evidence="1" type="ORF">VC81_06405</name>
</gene>
<dbReference type="EMBL" id="JZCR01000006">
    <property type="protein sequence ID" value="KJW13578.1"/>
    <property type="molecule type" value="Genomic_DNA"/>
</dbReference>
<dbReference type="EMBL" id="JZCR01000014">
    <property type="protein sequence ID" value="KJW12875.1"/>
    <property type="molecule type" value="Genomic_DNA"/>
</dbReference>
<dbReference type="RefSeq" id="WP_045806800.1">
    <property type="nucleotide sequence ID" value="NZ_JZCR01000006.1"/>
</dbReference>
<evidence type="ECO:0000313" key="3">
    <source>
        <dbReference type="Proteomes" id="UP000033491"/>
    </source>
</evidence>
<accession>A0A0F3RU68</accession>
<name>A0A0F3RU68_9LACO</name>
<proteinExistence type="predicted"/>
<organism evidence="2 3">
    <name type="scientific">Levilactobacillus spicheri</name>
    <dbReference type="NCBI Taxonomy" id="216463"/>
    <lineage>
        <taxon>Bacteria</taxon>
        <taxon>Bacillati</taxon>
        <taxon>Bacillota</taxon>
        <taxon>Bacilli</taxon>
        <taxon>Lactobacillales</taxon>
        <taxon>Lactobacillaceae</taxon>
        <taxon>Levilactobacillus</taxon>
    </lineage>
</organism>
<dbReference type="STRING" id="216463.VC81_03710"/>
<dbReference type="OrthoDB" id="2310718at2"/>
<dbReference type="AlphaFoldDB" id="A0A0F3RU68"/>